<keyword evidence="3" id="KW-1185">Reference proteome</keyword>
<keyword evidence="1" id="KW-0732">Signal</keyword>
<proteinExistence type="predicted"/>
<dbReference type="OrthoDB" id="1406023at2"/>
<reference evidence="2 3" key="1">
    <citation type="submission" date="2019-08" db="EMBL/GenBank/DDBJ databases">
        <title>Genome of Aequorivita antarctica SW49 (type strain).</title>
        <authorList>
            <person name="Bowman J.P."/>
        </authorList>
    </citation>
    <scope>NUCLEOTIDE SEQUENCE [LARGE SCALE GENOMIC DNA]</scope>
    <source>
        <strain evidence="2 3">SW49</strain>
    </source>
</reference>
<accession>A0A5C6YV38</accession>
<name>A0A5C6YV38_9FLAO</name>
<protein>
    <recommendedName>
        <fullName evidence="4">DUF4270 domain-containing protein</fullName>
    </recommendedName>
</protein>
<gene>
    <name evidence="2" type="ORF">ESU54_16630</name>
</gene>
<dbReference type="Proteomes" id="UP000321497">
    <property type="component" value="Unassembled WGS sequence"/>
</dbReference>
<evidence type="ECO:0000313" key="3">
    <source>
        <dbReference type="Proteomes" id="UP000321497"/>
    </source>
</evidence>
<feature type="chain" id="PRO_5023051950" description="DUF4270 domain-containing protein" evidence="1">
    <location>
        <begin position="22"/>
        <end position="420"/>
    </location>
</feature>
<evidence type="ECO:0000256" key="1">
    <source>
        <dbReference type="SAM" id="SignalP"/>
    </source>
</evidence>
<organism evidence="2 3">
    <name type="scientific">Aequorivita antarctica</name>
    <dbReference type="NCBI Taxonomy" id="153266"/>
    <lineage>
        <taxon>Bacteria</taxon>
        <taxon>Pseudomonadati</taxon>
        <taxon>Bacteroidota</taxon>
        <taxon>Flavobacteriia</taxon>
        <taxon>Flavobacteriales</taxon>
        <taxon>Flavobacteriaceae</taxon>
        <taxon>Aequorivita</taxon>
    </lineage>
</organism>
<dbReference type="AlphaFoldDB" id="A0A5C6YV38"/>
<dbReference type="EMBL" id="VORT01000018">
    <property type="protein sequence ID" value="TXD71450.1"/>
    <property type="molecule type" value="Genomic_DNA"/>
</dbReference>
<comment type="caution">
    <text evidence="2">The sequence shown here is derived from an EMBL/GenBank/DDBJ whole genome shotgun (WGS) entry which is preliminary data.</text>
</comment>
<evidence type="ECO:0008006" key="4">
    <source>
        <dbReference type="Google" id="ProtNLM"/>
    </source>
</evidence>
<dbReference type="PROSITE" id="PS51257">
    <property type="entry name" value="PROKAR_LIPOPROTEIN"/>
    <property type="match status" value="1"/>
</dbReference>
<dbReference type="RefSeq" id="WP_146744044.1">
    <property type="nucleotide sequence ID" value="NZ_UEGI01000023.1"/>
</dbReference>
<feature type="signal peptide" evidence="1">
    <location>
        <begin position="1"/>
        <end position="21"/>
    </location>
</feature>
<evidence type="ECO:0000313" key="2">
    <source>
        <dbReference type="EMBL" id="TXD71450.1"/>
    </source>
</evidence>
<sequence>MKKIFLLFVITTLFFSCSKDADDTPSELQDFTVILNVDPNYRFSQYHIGTHAFLSDENGTILDSGELIMGETTTLSFSGNPSMYYDLSYMRYDNVIPLNFETYSLVTYTNIEQGTYNLGPSPVLENTDDEIYIYLTNTGYPCEVVVSPAGRGTFGPENGGYYNWQANLEGSPTSDFYMAFKSPNDPLNRYLWLEDVAEGSVFNIDYNTLPEIQNVVNTQIPSNDYSYFSVAGLKNDDVNNIHHTIALGNFAGGNSSLSTSAPSNVFDTYLFNVYFSNGNTGYSKQLLTTTIPELINTPVLDFTVNNPSAQNFNMSITGEATIYGVTYRGGNTDESVLVSHSIYGKVAPEVSFSKENLRKNIQQSYPDIVGFETLPLGSVSLTYNSLLNSYEEVLNYYIARKQYKISEINGFLDIISKQFD</sequence>